<dbReference type="RefSeq" id="WP_345452814.1">
    <property type="nucleotide sequence ID" value="NZ_BAABRV010000003.1"/>
</dbReference>
<proteinExistence type="predicted"/>
<dbReference type="GO" id="GO:0032259">
    <property type="term" value="P:methylation"/>
    <property type="evidence" value="ECO:0007669"/>
    <property type="project" value="UniProtKB-KW"/>
</dbReference>
<gene>
    <name evidence="3" type="primary">COQ5_2</name>
    <name evidence="3" type="ORF">Dalu01_01505</name>
</gene>
<sequence length="291" mass="31508">MSLNSPAEVAAQYATDQHLRTRIETHRRYGVGPDLEAAVDRLLALCGEETLLDVGTGPGNFPGRLRAEGHRGRLVGVDLSAGMVEGATRAYPGVEFVQASADALPFPEGAFDVVTARHMLYHVPDVPAALAEFARVLRPGGHFLAVTNASGYMGELWEVVAEVATDEPAVGRLLDSRAGSAVFSELEGERQVREAFGNVRVDFLGSALVFPAPEPVLAYLESMTPLQRLARDDRTRIRATLRHALAPRFQAGEWRVSKRVAFISAVREERPPDASSAPRALPEPGTFYPGE</sequence>
<evidence type="ECO:0000259" key="2">
    <source>
        <dbReference type="Pfam" id="PF08241"/>
    </source>
</evidence>
<dbReference type="EMBL" id="BAABRV010000003">
    <property type="protein sequence ID" value="GAA5533107.1"/>
    <property type="molecule type" value="Genomic_DNA"/>
</dbReference>
<feature type="region of interest" description="Disordered" evidence="1">
    <location>
        <begin position="267"/>
        <end position="291"/>
    </location>
</feature>
<keyword evidence="3" id="KW-0489">Methyltransferase</keyword>
<protein>
    <submittedName>
        <fullName evidence="3">2-methoxy-6-polyprenyl-1,4-benzoquinol methylase, mitochondrial</fullName>
    </submittedName>
</protein>
<dbReference type="PANTHER" id="PTHR42912">
    <property type="entry name" value="METHYLTRANSFERASE"/>
    <property type="match status" value="1"/>
</dbReference>
<evidence type="ECO:0000313" key="4">
    <source>
        <dbReference type="Proteomes" id="UP001404956"/>
    </source>
</evidence>
<dbReference type="InterPro" id="IPR029063">
    <property type="entry name" value="SAM-dependent_MTases_sf"/>
</dbReference>
<name>A0ABP9XCN6_9DEIO</name>
<dbReference type="Proteomes" id="UP001404956">
    <property type="component" value="Unassembled WGS sequence"/>
</dbReference>
<evidence type="ECO:0000313" key="3">
    <source>
        <dbReference type="EMBL" id="GAA5533107.1"/>
    </source>
</evidence>
<dbReference type="GO" id="GO:0008168">
    <property type="term" value="F:methyltransferase activity"/>
    <property type="evidence" value="ECO:0007669"/>
    <property type="project" value="UniProtKB-KW"/>
</dbReference>
<dbReference type="Pfam" id="PF08241">
    <property type="entry name" value="Methyltransf_11"/>
    <property type="match status" value="1"/>
</dbReference>
<comment type="caution">
    <text evidence="3">The sequence shown here is derived from an EMBL/GenBank/DDBJ whole genome shotgun (WGS) entry which is preliminary data.</text>
</comment>
<dbReference type="SUPFAM" id="SSF53335">
    <property type="entry name" value="S-adenosyl-L-methionine-dependent methyltransferases"/>
    <property type="match status" value="1"/>
</dbReference>
<keyword evidence="3" id="KW-0808">Transferase</keyword>
<organism evidence="3 4">
    <name type="scientific">Deinococcus aluminii</name>
    <dbReference type="NCBI Taxonomy" id="1656885"/>
    <lineage>
        <taxon>Bacteria</taxon>
        <taxon>Thermotogati</taxon>
        <taxon>Deinococcota</taxon>
        <taxon>Deinococci</taxon>
        <taxon>Deinococcales</taxon>
        <taxon>Deinococcaceae</taxon>
        <taxon>Deinococcus</taxon>
    </lineage>
</organism>
<evidence type="ECO:0000256" key="1">
    <source>
        <dbReference type="SAM" id="MobiDB-lite"/>
    </source>
</evidence>
<reference evidence="3 4" key="1">
    <citation type="submission" date="2024-02" db="EMBL/GenBank/DDBJ databases">
        <title>Deinococcus aluminii NBRC 112889.</title>
        <authorList>
            <person name="Ichikawa N."/>
            <person name="Katano-Makiyama Y."/>
            <person name="Hidaka K."/>
        </authorList>
    </citation>
    <scope>NUCLEOTIDE SEQUENCE [LARGE SCALE GENOMIC DNA]</scope>
    <source>
        <strain evidence="3 4">NBRC 112889</strain>
    </source>
</reference>
<dbReference type="InterPro" id="IPR050508">
    <property type="entry name" value="Methyltransf_Superfamily"/>
</dbReference>
<dbReference type="CDD" id="cd02440">
    <property type="entry name" value="AdoMet_MTases"/>
    <property type="match status" value="1"/>
</dbReference>
<dbReference type="Gene3D" id="3.40.50.150">
    <property type="entry name" value="Vaccinia Virus protein VP39"/>
    <property type="match status" value="1"/>
</dbReference>
<keyword evidence="4" id="KW-1185">Reference proteome</keyword>
<feature type="domain" description="Methyltransferase type 11" evidence="2">
    <location>
        <begin position="52"/>
        <end position="144"/>
    </location>
</feature>
<dbReference type="InterPro" id="IPR013216">
    <property type="entry name" value="Methyltransf_11"/>
</dbReference>
<accession>A0ABP9XCN6</accession>